<gene>
    <name evidence="6" type="ORF">SAMN04488018_12713</name>
</gene>
<dbReference type="Gene3D" id="1.10.1070.20">
    <property type="match status" value="1"/>
</dbReference>
<evidence type="ECO:0000259" key="5">
    <source>
        <dbReference type="Pfam" id="PF13657"/>
    </source>
</evidence>
<dbReference type="GO" id="GO:0004674">
    <property type="term" value="F:protein serine/threonine kinase activity"/>
    <property type="evidence" value="ECO:0007669"/>
    <property type="project" value="TreeGrafter"/>
</dbReference>
<feature type="domain" description="HipA-like C-terminal" evidence="4">
    <location>
        <begin position="168"/>
        <end position="391"/>
    </location>
</feature>
<keyword evidence="3 6" id="KW-0418">Kinase</keyword>
<dbReference type="Proteomes" id="UP000183077">
    <property type="component" value="Unassembled WGS sequence"/>
</dbReference>
<dbReference type="PANTHER" id="PTHR37419">
    <property type="entry name" value="SERINE/THREONINE-PROTEIN KINASE TOXIN HIPA"/>
    <property type="match status" value="1"/>
</dbReference>
<evidence type="ECO:0000313" key="6">
    <source>
        <dbReference type="EMBL" id="SEJ35245.1"/>
    </source>
</evidence>
<reference evidence="6 7" key="1">
    <citation type="submission" date="2016-10" db="EMBL/GenBank/DDBJ databases">
        <authorList>
            <person name="de Groot N.N."/>
        </authorList>
    </citation>
    <scope>NUCLEOTIDE SEQUENCE [LARGE SCALE GENOMIC DNA]</scope>
    <source>
        <strain evidence="6 7">DSM 23048</strain>
    </source>
</reference>
<evidence type="ECO:0000313" key="7">
    <source>
        <dbReference type="Proteomes" id="UP000183077"/>
    </source>
</evidence>
<evidence type="ECO:0000259" key="4">
    <source>
        <dbReference type="Pfam" id="PF07804"/>
    </source>
</evidence>
<dbReference type="EMBL" id="FNYS01000027">
    <property type="protein sequence ID" value="SEJ35245.1"/>
    <property type="molecule type" value="Genomic_DNA"/>
</dbReference>
<name>A0A1H6YES3_9FLAO</name>
<dbReference type="InterPro" id="IPR012893">
    <property type="entry name" value="HipA-like_C"/>
</dbReference>
<proteinExistence type="inferred from homology"/>
<protein>
    <submittedName>
        <fullName evidence="6">Serine/threonine-protein kinase HipA</fullName>
    </submittedName>
</protein>
<evidence type="ECO:0000256" key="1">
    <source>
        <dbReference type="ARBA" id="ARBA00010164"/>
    </source>
</evidence>
<accession>A0A1H6YES3</accession>
<dbReference type="InterPro" id="IPR052028">
    <property type="entry name" value="HipA_Ser/Thr_kinase"/>
</dbReference>
<dbReference type="GeneID" id="82258586"/>
<dbReference type="RefSeq" id="WP_074747982.1">
    <property type="nucleotide sequence ID" value="NZ_FNYS01000027.1"/>
</dbReference>
<dbReference type="Pfam" id="PF13657">
    <property type="entry name" value="Couple_hipA"/>
    <property type="match status" value="1"/>
</dbReference>
<evidence type="ECO:0000256" key="2">
    <source>
        <dbReference type="ARBA" id="ARBA00022679"/>
    </source>
</evidence>
<dbReference type="InterPro" id="IPR017508">
    <property type="entry name" value="HipA_N1"/>
</dbReference>
<dbReference type="GO" id="GO:0005829">
    <property type="term" value="C:cytosol"/>
    <property type="evidence" value="ECO:0007669"/>
    <property type="project" value="TreeGrafter"/>
</dbReference>
<dbReference type="AlphaFoldDB" id="A0A1H6YES3"/>
<comment type="similarity">
    <text evidence="1">Belongs to the HipA Ser/Thr kinase family.</text>
</comment>
<evidence type="ECO:0000256" key="3">
    <source>
        <dbReference type="ARBA" id="ARBA00022777"/>
    </source>
</evidence>
<dbReference type="PANTHER" id="PTHR37419:SF8">
    <property type="entry name" value="TOXIN YJJJ"/>
    <property type="match status" value="1"/>
</dbReference>
<feature type="domain" description="HipA N-terminal subdomain 1" evidence="5">
    <location>
        <begin position="8"/>
        <end position="119"/>
    </location>
</feature>
<keyword evidence="2" id="KW-0808">Transferase</keyword>
<dbReference type="Pfam" id="PF07804">
    <property type="entry name" value="HipA_C"/>
    <property type="match status" value="1"/>
</dbReference>
<sequence length="419" mass="47846">MAKNQIISVYYQSIEVGKLGYDEDKRKASFQYNPKFVEASFKNLFPFLIRKTKNVQLFDQYSGETFRGLPPVIADSLPDMFGNIVFKEWLEANNKEMSSISPLEQLTYVGCRGMGALEYIPVKEVGNVTIIDIQEITDVVKKVMDLKTSISEKGLSDSALLNIFKIGTSAGGARPKILVAEHKITGELIPGDRVVSEEYHHYLIKLDIDEKAHYSKQKIEYVYYQIATNIGIEMMPSKLVDDKHFATHRFDRQKGEKQHVLTASGMTGWDFTKPDNSSYNNLFKLALALKLPHKDIQMLFKRMVFNIVFANIDDHLKNFSFIYNNLEDKWNLAPAYDLTYPLDALLNYTRVSRAMSVNGKRADITREDLMLIAEEFSIKEADKTIEQVNNATALFSLYSTKLQIPNKVIDVINKAFIIL</sequence>
<organism evidence="6 7">
    <name type="scientific">Myroides marinus</name>
    <dbReference type="NCBI Taxonomy" id="703342"/>
    <lineage>
        <taxon>Bacteria</taxon>
        <taxon>Pseudomonadati</taxon>
        <taxon>Bacteroidota</taxon>
        <taxon>Flavobacteriia</taxon>
        <taxon>Flavobacteriales</taxon>
        <taxon>Flavobacteriaceae</taxon>
        <taxon>Myroides</taxon>
    </lineage>
</organism>